<dbReference type="Proteomes" id="UP000197334">
    <property type="component" value="Unassembled WGS sequence"/>
</dbReference>
<evidence type="ECO:0000313" key="3">
    <source>
        <dbReference type="Proteomes" id="UP000197334"/>
    </source>
</evidence>
<name>A0A246S459_9GAMM</name>
<accession>A0A246S459</accession>
<dbReference type="RefSeq" id="WP_088698683.1">
    <property type="nucleotide sequence ID" value="NZ_JPUA01000004.1"/>
</dbReference>
<organism evidence="2 3">
    <name type="scientific">Halomonas campaniensis</name>
    <dbReference type="NCBI Taxonomy" id="213554"/>
    <lineage>
        <taxon>Bacteria</taxon>
        <taxon>Pseudomonadati</taxon>
        <taxon>Pseudomonadota</taxon>
        <taxon>Gammaproteobacteria</taxon>
        <taxon>Oceanospirillales</taxon>
        <taxon>Halomonadaceae</taxon>
        <taxon>Halomonas</taxon>
    </lineage>
</organism>
<sequence>MAEFINWSGGNIKHVRGSAYFPELIEPEVRYKQISNVIVAHYPFHEDSKPSLAVYDRHFIFFIDTSVKKANAIEWLKRNNSMSFQEDITLSAQKAHFSWESLNKSSYQNDSRIFNSIISKIFILVKLGFINLKICDSLSSQYIYNQPHETDRYKHIVDGKLTKAHHSHCMLLFSRSALSGRPLKYQIGVEQCH</sequence>
<dbReference type="EMBL" id="JPUA01000004">
    <property type="protein sequence ID" value="OWV31252.1"/>
    <property type="molecule type" value="Genomic_DNA"/>
</dbReference>
<protein>
    <recommendedName>
        <fullName evidence="1">Zinc finger CHC2-type domain-containing protein</fullName>
    </recommendedName>
</protein>
<evidence type="ECO:0000313" key="2">
    <source>
        <dbReference type="EMBL" id="OWV31252.1"/>
    </source>
</evidence>
<proteinExistence type="predicted"/>
<dbReference type="Gene3D" id="3.90.580.10">
    <property type="entry name" value="Zinc finger, CHC2-type domain"/>
    <property type="match status" value="1"/>
</dbReference>
<dbReference type="GO" id="GO:0006260">
    <property type="term" value="P:DNA replication"/>
    <property type="evidence" value="ECO:0007669"/>
    <property type="project" value="InterPro"/>
</dbReference>
<dbReference type="SUPFAM" id="SSF57783">
    <property type="entry name" value="Zinc beta-ribbon"/>
    <property type="match status" value="1"/>
</dbReference>
<reference evidence="2 3" key="1">
    <citation type="submission" date="2014-08" db="EMBL/GenBank/DDBJ databases">
        <title>Draft genome sequence of a novel L-asparaginase producing marine bacterium, Halomonas campaniensis.</title>
        <authorList>
            <person name="Sundarakrishnan B."/>
            <person name="Moushumi Priya A."/>
            <person name="Raman G."/>
            <person name="Sakthivel N."/>
            <person name="Park S."/>
            <person name="Jayachandran S."/>
        </authorList>
    </citation>
    <scope>NUCLEOTIDE SEQUENCE [LARGE SCALE GENOMIC DNA]</scope>
    <source>
        <strain evidence="2 3">SK03</strain>
    </source>
</reference>
<dbReference type="Pfam" id="PF01807">
    <property type="entry name" value="Zn_ribbon_DnaG"/>
    <property type="match status" value="1"/>
</dbReference>
<gene>
    <name evidence="2" type="ORF">JI62_02595</name>
</gene>
<evidence type="ECO:0000259" key="1">
    <source>
        <dbReference type="Pfam" id="PF01807"/>
    </source>
</evidence>
<dbReference type="InterPro" id="IPR036977">
    <property type="entry name" value="DNA_primase_Znf_CHC2"/>
</dbReference>
<feature type="domain" description="Zinc finger CHC2-type" evidence="1">
    <location>
        <begin position="12"/>
        <end position="100"/>
    </location>
</feature>
<dbReference type="InterPro" id="IPR002694">
    <property type="entry name" value="Znf_CHC2"/>
</dbReference>
<dbReference type="AlphaFoldDB" id="A0A246S459"/>
<dbReference type="GO" id="GO:0003677">
    <property type="term" value="F:DNA binding"/>
    <property type="evidence" value="ECO:0007669"/>
    <property type="project" value="InterPro"/>
</dbReference>
<comment type="caution">
    <text evidence="2">The sequence shown here is derived from an EMBL/GenBank/DDBJ whole genome shotgun (WGS) entry which is preliminary data.</text>
</comment>
<dbReference type="GO" id="GO:0008270">
    <property type="term" value="F:zinc ion binding"/>
    <property type="evidence" value="ECO:0007669"/>
    <property type="project" value="InterPro"/>
</dbReference>
<dbReference type="GO" id="GO:0003899">
    <property type="term" value="F:DNA-directed RNA polymerase activity"/>
    <property type="evidence" value="ECO:0007669"/>
    <property type="project" value="InterPro"/>
</dbReference>
<keyword evidence="3" id="KW-1185">Reference proteome</keyword>